<feature type="non-terminal residue" evidence="2">
    <location>
        <position position="162"/>
    </location>
</feature>
<dbReference type="CDD" id="cd00761">
    <property type="entry name" value="Glyco_tranf_GTA_type"/>
    <property type="match status" value="1"/>
</dbReference>
<gene>
    <name evidence="2" type="ORF">S12H4_53174</name>
</gene>
<protein>
    <recommendedName>
        <fullName evidence="1">Glycosyltransferase 2-like domain-containing protein</fullName>
    </recommendedName>
</protein>
<feature type="domain" description="Glycosyltransferase 2-like" evidence="1">
    <location>
        <begin position="1"/>
        <end position="131"/>
    </location>
</feature>
<accession>X1U8D2</accession>
<name>X1U8D2_9ZZZZ</name>
<organism evidence="2">
    <name type="scientific">marine sediment metagenome</name>
    <dbReference type="NCBI Taxonomy" id="412755"/>
    <lineage>
        <taxon>unclassified sequences</taxon>
        <taxon>metagenomes</taxon>
        <taxon>ecological metagenomes</taxon>
    </lineage>
</organism>
<dbReference type="InterPro" id="IPR001173">
    <property type="entry name" value="Glyco_trans_2-like"/>
</dbReference>
<proteinExistence type="predicted"/>
<reference evidence="2" key="1">
    <citation type="journal article" date="2014" name="Front. Microbiol.">
        <title>High frequency of phylogenetically diverse reductive dehalogenase-homologous genes in deep subseafloor sedimentary metagenomes.</title>
        <authorList>
            <person name="Kawai M."/>
            <person name="Futagami T."/>
            <person name="Toyoda A."/>
            <person name="Takaki Y."/>
            <person name="Nishi S."/>
            <person name="Hori S."/>
            <person name="Arai W."/>
            <person name="Tsubouchi T."/>
            <person name="Morono Y."/>
            <person name="Uchiyama I."/>
            <person name="Ito T."/>
            <person name="Fujiyama A."/>
            <person name="Inagaki F."/>
            <person name="Takami H."/>
        </authorList>
    </citation>
    <scope>NUCLEOTIDE SEQUENCE</scope>
    <source>
        <strain evidence="2">Expedition CK06-06</strain>
    </source>
</reference>
<dbReference type="SUPFAM" id="SSF53448">
    <property type="entry name" value="Nucleotide-diphospho-sugar transferases"/>
    <property type="match status" value="1"/>
</dbReference>
<evidence type="ECO:0000259" key="1">
    <source>
        <dbReference type="Pfam" id="PF00535"/>
    </source>
</evidence>
<dbReference type="Pfam" id="PF00535">
    <property type="entry name" value="Glycos_transf_2"/>
    <property type="match status" value="1"/>
</dbReference>
<dbReference type="AlphaFoldDB" id="X1U8D2"/>
<dbReference type="InterPro" id="IPR029044">
    <property type="entry name" value="Nucleotide-diphossugar_trans"/>
</dbReference>
<evidence type="ECO:0000313" key="2">
    <source>
        <dbReference type="EMBL" id="GAJ13818.1"/>
    </source>
</evidence>
<dbReference type="EMBL" id="BARW01033818">
    <property type="protein sequence ID" value="GAJ13818.1"/>
    <property type="molecule type" value="Genomic_DNA"/>
</dbReference>
<sequence length="162" mass="19106">MDDNSIENAKNILRRCRAKDKRIKLYFSKIRNEDRLKTTRYAVNINIALRASSNPLITYLTDDCGMYRNKLQDMVHWMHNHPNTNFCYGTQKVVNRKGKKLFTRGGFGVVKNPSGVLDHNQIMFRRRVLKKVGLWPEGARNLCMKDAEWFTMVVRKGYKFYP</sequence>
<comment type="caution">
    <text evidence="2">The sequence shown here is derived from an EMBL/GenBank/DDBJ whole genome shotgun (WGS) entry which is preliminary data.</text>
</comment>
<dbReference type="Gene3D" id="3.90.550.10">
    <property type="entry name" value="Spore Coat Polysaccharide Biosynthesis Protein SpsA, Chain A"/>
    <property type="match status" value="1"/>
</dbReference>